<dbReference type="Pfam" id="PF07686">
    <property type="entry name" value="V-set"/>
    <property type="match status" value="1"/>
</dbReference>
<dbReference type="InParanoid" id="A0A6J2RCN2"/>
<proteinExistence type="inferred from homology"/>
<dbReference type="InterPro" id="IPR003598">
    <property type="entry name" value="Ig_sub2"/>
</dbReference>
<dbReference type="CDD" id="cd00096">
    <property type="entry name" value="Ig"/>
    <property type="match status" value="1"/>
</dbReference>
<dbReference type="GO" id="GO:0007155">
    <property type="term" value="P:cell adhesion"/>
    <property type="evidence" value="ECO:0007669"/>
    <property type="project" value="UniProtKB-KW"/>
</dbReference>
<accession>A0A6J2RCN2</accession>
<organism evidence="12 13">
    <name type="scientific">Cottoperca gobio</name>
    <name type="common">Frogmouth</name>
    <name type="synonym">Aphritis gobio</name>
    <dbReference type="NCBI Taxonomy" id="56716"/>
    <lineage>
        <taxon>Eukaryota</taxon>
        <taxon>Metazoa</taxon>
        <taxon>Chordata</taxon>
        <taxon>Craniata</taxon>
        <taxon>Vertebrata</taxon>
        <taxon>Euteleostomi</taxon>
        <taxon>Actinopterygii</taxon>
        <taxon>Neopterygii</taxon>
        <taxon>Teleostei</taxon>
        <taxon>Neoteleostei</taxon>
        <taxon>Acanthomorphata</taxon>
        <taxon>Eupercaria</taxon>
        <taxon>Perciformes</taxon>
        <taxon>Notothenioidei</taxon>
        <taxon>Bovichtidae</taxon>
        <taxon>Cottoperca</taxon>
    </lineage>
</organism>
<dbReference type="GO" id="GO:0005886">
    <property type="term" value="C:plasma membrane"/>
    <property type="evidence" value="ECO:0007669"/>
    <property type="project" value="TreeGrafter"/>
</dbReference>
<protein>
    <submittedName>
        <fullName evidence="13">Myelin-associated glycoprotein-like</fullName>
    </submittedName>
</protein>
<dbReference type="AlphaFoldDB" id="A0A6J2RCN2"/>
<dbReference type="PANTHER" id="PTHR12035">
    <property type="entry name" value="SIALIC ACID BINDING IMMUNOGLOBULIN-LIKE LECTIN"/>
    <property type="match status" value="1"/>
</dbReference>
<evidence type="ECO:0000256" key="2">
    <source>
        <dbReference type="ARBA" id="ARBA00022692"/>
    </source>
</evidence>
<dbReference type="InterPro" id="IPR007110">
    <property type="entry name" value="Ig-like_dom"/>
</dbReference>
<evidence type="ECO:0000313" key="13">
    <source>
        <dbReference type="RefSeq" id="XP_029307055.1"/>
    </source>
</evidence>
<dbReference type="SMART" id="SM00409">
    <property type="entry name" value="IG"/>
    <property type="match status" value="4"/>
</dbReference>
<dbReference type="SMART" id="SM00408">
    <property type="entry name" value="IGc2"/>
    <property type="match status" value="2"/>
</dbReference>
<keyword evidence="10" id="KW-0732">Signal</keyword>
<dbReference type="Gene3D" id="2.60.40.10">
    <property type="entry name" value="Immunoglobulins"/>
    <property type="match status" value="5"/>
</dbReference>
<dbReference type="KEGG" id="cgob:115021065"/>
<keyword evidence="6 9" id="KW-0472">Membrane</keyword>
<dbReference type="Pfam" id="PF13927">
    <property type="entry name" value="Ig_3"/>
    <property type="match status" value="2"/>
</dbReference>
<evidence type="ECO:0000256" key="6">
    <source>
        <dbReference type="ARBA" id="ARBA00023136"/>
    </source>
</evidence>
<evidence type="ECO:0000256" key="4">
    <source>
        <dbReference type="ARBA" id="ARBA00022889"/>
    </source>
</evidence>
<dbReference type="GO" id="GO:0033691">
    <property type="term" value="F:sialic acid binding"/>
    <property type="evidence" value="ECO:0007669"/>
    <property type="project" value="TreeGrafter"/>
</dbReference>
<feature type="transmembrane region" description="Helical" evidence="9">
    <location>
        <begin position="566"/>
        <end position="588"/>
    </location>
</feature>
<evidence type="ECO:0000256" key="9">
    <source>
        <dbReference type="SAM" id="Phobius"/>
    </source>
</evidence>
<keyword evidence="4" id="KW-0130">Cell adhesion</keyword>
<dbReference type="InterPro" id="IPR013106">
    <property type="entry name" value="Ig_V-set"/>
</dbReference>
<keyword evidence="5 9" id="KW-1133">Transmembrane helix</keyword>
<feature type="region of interest" description="Disordered" evidence="8">
    <location>
        <begin position="671"/>
        <end position="725"/>
    </location>
</feature>
<dbReference type="InterPro" id="IPR051036">
    <property type="entry name" value="SIGLEC"/>
</dbReference>
<evidence type="ECO:0000256" key="10">
    <source>
        <dbReference type="SAM" id="SignalP"/>
    </source>
</evidence>
<evidence type="ECO:0000256" key="7">
    <source>
        <dbReference type="ARBA" id="ARBA00038361"/>
    </source>
</evidence>
<comment type="subcellular location">
    <subcellularLocation>
        <location evidence="1">Membrane</location>
        <topology evidence="1">Single-pass type I membrane protein</topology>
    </subcellularLocation>
</comment>
<feature type="signal peptide" evidence="10">
    <location>
        <begin position="1"/>
        <end position="18"/>
    </location>
</feature>
<dbReference type="PROSITE" id="PS50835">
    <property type="entry name" value="IG_LIKE"/>
    <property type="match status" value="3"/>
</dbReference>
<keyword evidence="2 9" id="KW-0812">Transmembrane</keyword>
<feature type="domain" description="Ig-like" evidence="11">
    <location>
        <begin position="276"/>
        <end position="363"/>
    </location>
</feature>
<dbReference type="SUPFAM" id="SSF48726">
    <property type="entry name" value="Immunoglobulin"/>
    <property type="match status" value="4"/>
</dbReference>
<feature type="domain" description="Ig-like" evidence="11">
    <location>
        <begin position="367"/>
        <end position="453"/>
    </location>
</feature>
<feature type="compositionally biased region" description="Basic and acidic residues" evidence="8">
    <location>
        <begin position="671"/>
        <end position="697"/>
    </location>
</feature>
<dbReference type="GO" id="GO:0030246">
    <property type="term" value="F:carbohydrate binding"/>
    <property type="evidence" value="ECO:0007669"/>
    <property type="project" value="UniProtKB-KW"/>
</dbReference>
<dbReference type="InterPro" id="IPR013783">
    <property type="entry name" value="Ig-like_fold"/>
</dbReference>
<keyword evidence="12" id="KW-1185">Reference proteome</keyword>
<dbReference type="PANTHER" id="PTHR12035:SF128">
    <property type="entry name" value="BRANCHED CHAIN KETO ACID DEHYDROGENASE E1 SUBUNIT BETA,-LIKE-RELATED"/>
    <property type="match status" value="1"/>
</dbReference>
<feature type="chain" id="PRO_5027105023" evidence="10">
    <location>
        <begin position="19"/>
        <end position="739"/>
    </location>
</feature>
<dbReference type="InterPro" id="IPR003599">
    <property type="entry name" value="Ig_sub"/>
</dbReference>
<reference evidence="13" key="1">
    <citation type="submission" date="2025-08" db="UniProtKB">
        <authorList>
            <consortium name="RefSeq"/>
        </authorList>
    </citation>
    <scope>IDENTIFICATION</scope>
</reference>
<dbReference type="OrthoDB" id="10012075at2759"/>
<dbReference type="GeneID" id="115021065"/>
<feature type="domain" description="Ig-like" evidence="11">
    <location>
        <begin position="162"/>
        <end position="259"/>
    </location>
</feature>
<dbReference type="RefSeq" id="XP_029307055.1">
    <property type="nucleotide sequence ID" value="XM_029451195.1"/>
</dbReference>
<evidence type="ECO:0000256" key="8">
    <source>
        <dbReference type="SAM" id="MobiDB-lite"/>
    </source>
</evidence>
<sequence>MFVLIWAILLFTVTGSSTEMDASVGLTTRCDYGFCMTLSEAVITAEAGLCVVIPCSFSTTSGFTPQHLVWYKCEPLKSRCGDSDIVFHTNKKNNIQSRFMGRISLLEPEVSQKNCSIIINDLTVSDSGSYRLRVKGVLYGNTDGYTFFSKAAVSVKGLIQKPTVVIPPLAEGQQTTLSCTAPGLCSGSDPKITWTWRGAGEKDSHITGNLTAFKTEHLTAVTQRLSSTLTFNSSAEHHGTNVTCKVSFTNNITAEETLTLNVTYVKELKMNGIKSVKEGDTLNLTCSVESFPPSLIVWTKSSDKNMQNGTETNLQNGTETFLKEESGLAFLSISNVTKEDSGLYICTAKYLNNTLMGKVVDVKVVYMRNIVITGNTAVEVGDALNLTCSVESFPPSHITWTNTHLYNGPATDLQSDTGSATLVIPNVKTEYSARYICTAQHLNTTVTTYAEVTVILFSKILKNSGCVVQSEVLNCVCITEGFPLPTITWPLLKKHTEYSVITSVSNHTVNSTVILPAKDLSNTSVECVSSNGHGEAKQTFTILRSNTSEQAGKFNEILNIVSRLEVIIAFLIGILLSAVLCCVATQCLRKNKKNSVKLDETLEMVTSEEDPLVLCMDAAQAVEEDQTYQEAAEGGGAVAAERAATDLDGGPKDVEYASINFSMLTRKSQREAAKKQETTETEYAEIKKEVKEERDDNGGEEGCVLEGKEEEEAQPCVPKEEEEEDVAVYSNVKDIMGEI</sequence>
<comment type="similarity">
    <text evidence="7">Belongs to the immunoglobulin superfamily. SIGLEC (sialic acid binding Ig-like lectin) family.</text>
</comment>
<evidence type="ECO:0000259" key="11">
    <source>
        <dbReference type="PROSITE" id="PS50835"/>
    </source>
</evidence>
<evidence type="ECO:0000256" key="1">
    <source>
        <dbReference type="ARBA" id="ARBA00004479"/>
    </source>
</evidence>
<keyword evidence="3" id="KW-0430">Lectin</keyword>
<evidence type="ECO:0000313" key="12">
    <source>
        <dbReference type="Proteomes" id="UP000504630"/>
    </source>
</evidence>
<evidence type="ECO:0000256" key="3">
    <source>
        <dbReference type="ARBA" id="ARBA00022734"/>
    </source>
</evidence>
<gene>
    <name evidence="13" type="primary">LOC115021065</name>
</gene>
<evidence type="ECO:0000256" key="5">
    <source>
        <dbReference type="ARBA" id="ARBA00022989"/>
    </source>
</evidence>
<dbReference type="InterPro" id="IPR036179">
    <property type="entry name" value="Ig-like_dom_sf"/>
</dbReference>
<dbReference type="Proteomes" id="UP000504630">
    <property type="component" value="Chromosome 16"/>
</dbReference>
<name>A0A6J2RCN2_COTGO</name>